<gene>
    <name evidence="2" type="ORF">EKO04_003518</name>
</gene>
<proteinExistence type="predicted"/>
<evidence type="ECO:0000313" key="2">
    <source>
        <dbReference type="EMBL" id="KAF9698119.1"/>
    </source>
</evidence>
<dbReference type="EMBL" id="RZGK01000006">
    <property type="protein sequence ID" value="KAF9698119.1"/>
    <property type="molecule type" value="Genomic_DNA"/>
</dbReference>
<dbReference type="Proteomes" id="UP000651452">
    <property type="component" value="Unassembled WGS sequence"/>
</dbReference>
<reference evidence="2" key="2">
    <citation type="submission" date="2020-09" db="EMBL/GenBank/DDBJ databases">
        <title>Reference genome assembly for Australian Ascochyta lentis isolate Al4.</title>
        <authorList>
            <person name="Lee R.C."/>
            <person name="Farfan-Caceres L.M."/>
            <person name="Debler J.W."/>
            <person name="Williams A.H."/>
            <person name="Henares B.M."/>
        </authorList>
    </citation>
    <scope>NUCLEOTIDE SEQUENCE</scope>
    <source>
        <strain evidence="2">Al4</strain>
    </source>
</reference>
<protein>
    <submittedName>
        <fullName evidence="2">Uncharacterized protein</fullName>
    </submittedName>
</protein>
<feature type="region of interest" description="Disordered" evidence="1">
    <location>
        <begin position="176"/>
        <end position="209"/>
    </location>
</feature>
<evidence type="ECO:0000313" key="3">
    <source>
        <dbReference type="Proteomes" id="UP000651452"/>
    </source>
</evidence>
<dbReference type="AlphaFoldDB" id="A0A8H7J5A0"/>
<evidence type="ECO:0000256" key="1">
    <source>
        <dbReference type="SAM" id="MobiDB-lite"/>
    </source>
</evidence>
<keyword evidence="3" id="KW-1185">Reference proteome</keyword>
<accession>A0A8H7J5A0</accession>
<name>A0A8H7J5A0_9PLEO</name>
<dbReference type="OrthoDB" id="5278907at2759"/>
<reference evidence="2" key="1">
    <citation type="submission" date="2018-12" db="EMBL/GenBank/DDBJ databases">
        <authorList>
            <person name="Syme R.A."/>
            <person name="Farfan-Caceres L."/>
            <person name="Lichtenzveig J."/>
        </authorList>
    </citation>
    <scope>NUCLEOTIDE SEQUENCE</scope>
    <source>
        <strain evidence="2">Al4</strain>
    </source>
</reference>
<comment type="caution">
    <text evidence="2">The sequence shown here is derived from an EMBL/GenBank/DDBJ whole genome shotgun (WGS) entry which is preliminary data.</text>
</comment>
<organism evidence="2 3">
    <name type="scientific">Ascochyta lentis</name>
    <dbReference type="NCBI Taxonomy" id="205686"/>
    <lineage>
        <taxon>Eukaryota</taxon>
        <taxon>Fungi</taxon>
        <taxon>Dikarya</taxon>
        <taxon>Ascomycota</taxon>
        <taxon>Pezizomycotina</taxon>
        <taxon>Dothideomycetes</taxon>
        <taxon>Pleosporomycetidae</taxon>
        <taxon>Pleosporales</taxon>
        <taxon>Pleosporineae</taxon>
        <taxon>Didymellaceae</taxon>
        <taxon>Ascochyta</taxon>
    </lineage>
</organism>
<sequence>MYYLFSKSALPRLAPARAPGGSFEHQQLRSLGAAFETLLLSPVAYPDNIMSAMGFINRLLGRKQSTLPPFDFARNRFRAKKTWPPNLRELTEKQQYYFERKFKRRTRLKSIKPQWNKWTKIVQWSLISFIIVHGVFFYDFANDPMNPRKGQQPFQGLRDKMWAILGNFYTQSPSTLGVPERGARRMESMGSPRAGVEEFDDASPVKNEK</sequence>